<organism evidence="7 8">
    <name type="scientific">Micractinium conductrix</name>
    <dbReference type="NCBI Taxonomy" id="554055"/>
    <lineage>
        <taxon>Eukaryota</taxon>
        <taxon>Viridiplantae</taxon>
        <taxon>Chlorophyta</taxon>
        <taxon>core chlorophytes</taxon>
        <taxon>Trebouxiophyceae</taxon>
        <taxon>Chlorellales</taxon>
        <taxon>Chlorellaceae</taxon>
        <taxon>Chlorella clade</taxon>
        <taxon>Micractinium</taxon>
    </lineage>
</organism>
<dbReference type="InterPro" id="IPR018527">
    <property type="entry name" value="Rubredoxin_Fe_BS"/>
</dbReference>
<name>A0A2P6VLQ0_9CHLO</name>
<keyword evidence="4" id="KW-0408">Iron</keyword>
<dbReference type="CDD" id="cd00730">
    <property type="entry name" value="rubredoxin"/>
    <property type="match status" value="1"/>
</dbReference>
<comment type="caution">
    <text evidence="7">The sequence shown here is derived from an EMBL/GenBank/DDBJ whole genome shotgun (WGS) entry which is preliminary data.</text>
</comment>
<reference evidence="7 8" key="1">
    <citation type="journal article" date="2018" name="Plant J.">
        <title>Genome sequences of Chlorella sorokiniana UTEX 1602 and Micractinium conductrix SAG 241.80: implications to maltose excretion by a green alga.</title>
        <authorList>
            <person name="Arriola M.B."/>
            <person name="Velmurugan N."/>
            <person name="Zhang Y."/>
            <person name="Plunkett M.H."/>
            <person name="Hondzo H."/>
            <person name="Barney B.M."/>
        </authorList>
    </citation>
    <scope>NUCLEOTIDE SEQUENCE [LARGE SCALE GENOMIC DNA]</scope>
    <source>
        <strain evidence="7 8">SAG 241.80</strain>
    </source>
</reference>
<sequence>MHTAGVLSCLGAPPASPRFPTPRRCAVRPCITLQGCGYEYSPKRGDPEYPVAPGTQFQQLPADWQCPVCGAEKKLFVSKQRQVAGFAENQGYGLGTNSMTEGDKSLLIFGSLAFFFVLFLAGYALP</sequence>
<evidence type="ECO:0000313" key="8">
    <source>
        <dbReference type="Proteomes" id="UP000239649"/>
    </source>
</evidence>
<dbReference type="Gene3D" id="2.20.28.10">
    <property type="match status" value="1"/>
</dbReference>
<keyword evidence="3" id="KW-0249">Electron transport</keyword>
<dbReference type="PANTHER" id="PTHR47627:SF1">
    <property type="entry name" value="RUBREDOXIN-1-RELATED"/>
    <property type="match status" value="1"/>
</dbReference>
<dbReference type="InterPro" id="IPR024934">
    <property type="entry name" value="Rubredoxin-like_dom"/>
</dbReference>
<dbReference type="PANTHER" id="PTHR47627">
    <property type="entry name" value="RUBREDOXIN"/>
    <property type="match status" value="1"/>
</dbReference>
<feature type="transmembrane region" description="Helical" evidence="5">
    <location>
        <begin position="106"/>
        <end position="125"/>
    </location>
</feature>
<dbReference type="PROSITE" id="PS00202">
    <property type="entry name" value="RUBREDOXIN"/>
    <property type="match status" value="1"/>
</dbReference>
<dbReference type="PRINTS" id="PR00163">
    <property type="entry name" value="RUBREDOXIN"/>
</dbReference>
<feature type="domain" description="Rubredoxin-like" evidence="6">
    <location>
        <begin position="36"/>
        <end position="79"/>
    </location>
</feature>
<dbReference type="PROSITE" id="PS50903">
    <property type="entry name" value="RUBREDOXIN_LIKE"/>
    <property type="match status" value="1"/>
</dbReference>
<dbReference type="AlphaFoldDB" id="A0A2P6VLQ0"/>
<dbReference type="GO" id="GO:0009055">
    <property type="term" value="F:electron transfer activity"/>
    <property type="evidence" value="ECO:0007669"/>
    <property type="project" value="TreeGrafter"/>
</dbReference>
<dbReference type="EMBL" id="LHPF02000003">
    <property type="protein sequence ID" value="PSC75031.1"/>
    <property type="molecule type" value="Genomic_DNA"/>
</dbReference>
<gene>
    <name evidence="7" type="ORF">C2E20_1994</name>
</gene>
<keyword evidence="5" id="KW-0472">Membrane</keyword>
<dbReference type="GO" id="GO:0043448">
    <property type="term" value="P:alkane catabolic process"/>
    <property type="evidence" value="ECO:0007669"/>
    <property type="project" value="TreeGrafter"/>
</dbReference>
<dbReference type="Proteomes" id="UP000239649">
    <property type="component" value="Unassembled WGS sequence"/>
</dbReference>
<keyword evidence="5" id="KW-0812">Transmembrane</keyword>
<evidence type="ECO:0000313" key="7">
    <source>
        <dbReference type="EMBL" id="PSC75031.1"/>
    </source>
</evidence>
<keyword evidence="1" id="KW-0813">Transport</keyword>
<dbReference type="GO" id="GO:0009507">
    <property type="term" value="C:chloroplast"/>
    <property type="evidence" value="ECO:0007669"/>
    <property type="project" value="TreeGrafter"/>
</dbReference>
<protein>
    <submittedName>
        <fullName evidence="7">Rubredoxin</fullName>
    </submittedName>
</protein>
<dbReference type="GO" id="GO:0005506">
    <property type="term" value="F:iron ion binding"/>
    <property type="evidence" value="ECO:0007669"/>
    <property type="project" value="InterPro"/>
</dbReference>
<dbReference type="InterPro" id="IPR024935">
    <property type="entry name" value="Rubredoxin_dom"/>
</dbReference>
<keyword evidence="8" id="KW-1185">Reference proteome</keyword>
<evidence type="ECO:0000259" key="6">
    <source>
        <dbReference type="PROSITE" id="PS50903"/>
    </source>
</evidence>
<evidence type="ECO:0000256" key="4">
    <source>
        <dbReference type="ARBA" id="ARBA00023004"/>
    </source>
</evidence>
<dbReference type="InterPro" id="IPR050526">
    <property type="entry name" value="Rubredoxin_ET"/>
</dbReference>
<evidence type="ECO:0000256" key="1">
    <source>
        <dbReference type="ARBA" id="ARBA00022448"/>
    </source>
</evidence>
<dbReference type="Pfam" id="PF00301">
    <property type="entry name" value="Rubredoxin"/>
    <property type="match status" value="1"/>
</dbReference>
<proteinExistence type="predicted"/>
<evidence type="ECO:0000256" key="3">
    <source>
        <dbReference type="ARBA" id="ARBA00022982"/>
    </source>
</evidence>
<dbReference type="OrthoDB" id="6379857at2759"/>
<keyword evidence="2" id="KW-0479">Metal-binding</keyword>
<keyword evidence="5" id="KW-1133">Transmembrane helix</keyword>
<accession>A0A2P6VLQ0</accession>
<evidence type="ECO:0000256" key="5">
    <source>
        <dbReference type="SAM" id="Phobius"/>
    </source>
</evidence>
<evidence type="ECO:0000256" key="2">
    <source>
        <dbReference type="ARBA" id="ARBA00022723"/>
    </source>
</evidence>
<dbReference type="SUPFAM" id="SSF57802">
    <property type="entry name" value="Rubredoxin-like"/>
    <property type="match status" value="1"/>
</dbReference>